<protein>
    <submittedName>
        <fullName evidence="4">TetR family transcriptional regulator</fullName>
    </submittedName>
</protein>
<evidence type="ECO:0000256" key="1">
    <source>
        <dbReference type="ARBA" id="ARBA00023125"/>
    </source>
</evidence>
<feature type="DNA-binding region" description="H-T-H motif" evidence="2">
    <location>
        <begin position="35"/>
        <end position="54"/>
    </location>
</feature>
<evidence type="ECO:0000259" key="3">
    <source>
        <dbReference type="PROSITE" id="PS50977"/>
    </source>
</evidence>
<dbReference type="PANTHER" id="PTHR30055">
    <property type="entry name" value="HTH-TYPE TRANSCRIPTIONAL REGULATOR RUTR"/>
    <property type="match status" value="1"/>
</dbReference>
<gene>
    <name evidence="4" type="ORF">FHW37_102317</name>
</gene>
<dbReference type="InterPro" id="IPR041479">
    <property type="entry name" value="TetR_CgmR_C"/>
</dbReference>
<accession>A0A561R240</accession>
<dbReference type="InterPro" id="IPR009057">
    <property type="entry name" value="Homeodomain-like_sf"/>
</dbReference>
<dbReference type="Pfam" id="PF00440">
    <property type="entry name" value="TetR_N"/>
    <property type="match status" value="1"/>
</dbReference>
<dbReference type="PROSITE" id="PS50977">
    <property type="entry name" value="HTH_TETR_2"/>
    <property type="match status" value="1"/>
</dbReference>
<name>A0A561R240_9HYPH</name>
<reference evidence="4 5" key="1">
    <citation type="submission" date="2019-06" db="EMBL/GenBank/DDBJ databases">
        <title>Sorghum-associated microbial communities from plants grown in Nebraska, USA.</title>
        <authorList>
            <person name="Schachtman D."/>
        </authorList>
    </citation>
    <scope>NUCLEOTIDE SEQUENCE [LARGE SCALE GENOMIC DNA]</scope>
    <source>
        <strain evidence="4 5">1225</strain>
    </source>
</reference>
<evidence type="ECO:0000313" key="4">
    <source>
        <dbReference type="EMBL" id="TWF56679.1"/>
    </source>
</evidence>
<dbReference type="PANTHER" id="PTHR30055:SF148">
    <property type="entry name" value="TETR-FAMILY TRANSCRIPTIONAL REGULATOR"/>
    <property type="match status" value="1"/>
</dbReference>
<dbReference type="InterPro" id="IPR036271">
    <property type="entry name" value="Tet_transcr_reg_TetR-rel_C_sf"/>
</dbReference>
<dbReference type="RefSeq" id="WP_348642831.1">
    <property type="nucleotide sequence ID" value="NZ_VIWP01000002.1"/>
</dbReference>
<dbReference type="InterPro" id="IPR023772">
    <property type="entry name" value="DNA-bd_HTH_TetR-type_CS"/>
</dbReference>
<dbReference type="PROSITE" id="PS01081">
    <property type="entry name" value="HTH_TETR_1"/>
    <property type="match status" value="1"/>
</dbReference>
<dbReference type="InterPro" id="IPR050109">
    <property type="entry name" value="HTH-type_TetR-like_transc_reg"/>
</dbReference>
<dbReference type="Gene3D" id="1.10.357.10">
    <property type="entry name" value="Tetracycline Repressor, domain 2"/>
    <property type="match status" value="1"/>
</dbReference>
<keyword evidence="5" id="KW-1185">Reference proteome</keyword>
<organism evidence="4 5">
    <name type="scientific">Neorhizobium alkalisoli</name>
    <dbReference type="NCBI Taxonomy" id="528178"/>
    <lineage>
        <taxon>Bacteria</taxon>
        <taxon>Pseudomonadati</taxon>
        <taxon>Pseudomonadota</taxon>
        <taxon>Alphaproteobacteria</taxon>
        <taxon>Hyphomicrobiales</taxon>
        <taxon>Rhizobiaceae</taxon>
        <taxon>Rhizobium/Agrobacterium group</taxon>
        <taxon>Neorhizobium</taxon>
    </lineage>
</organism>
<feature type="domain" description="HTH tetR-type" evidence="3">
    <location>
        <begin position="12"/>
        <end position="72"/>
    </location>
</feature>
<dbReference type="GO" id="GO:0003700">
    <property type="term" value="F:DNA-binding transcription factor activity"/>
    <property type="evidence" value="ECO:0007669"/>
    <property type="project" value="TreeGrafter"/>
</dbReference>
<dbReference type="InterPro" id="IPR001647">
    <property type="entry name" value="HTH_TetR"/>
</dbReference>
<dbReference type="SUPFAM" id="SSF46689">
    <property type="entry name" value="Homeodomain-like"/>
    <property type="match status" value="1"/>
</dbReference>
<evidence type="ECO:0000256" key="2">
    <source>
        <dbReference type="PROSITE-ProRule" id="PRU00335"/>
    </source>
</evidence>
<evidence type="ECO:0000313" key="5">
    <source>
        <dbReference type="Proteomes" id="UP000320653"/>
    </source>
</evidence>
<proteinExistence type="predicted"/>
<dbReference type="EMBL" id="VIWP01000002">
    <property type="protein sequence ID" value="TWF56679.1"/>
    <property type="molecule type" value="Genomic_DNA"/>
</dbReference>
<comment type="caution">
    <text evidence="4">The sequence shown here is derived from an EMBL/GenBank/DDBJ whole genome shotgun (WGS) entry which is preliminary data.</text>
</comment>
<dbReference type="PRINTS" id="PR00455">
    <property type="entry name" value="HTHTETR"/>
</dbReference>
<dbReference type="GO" id="GO:0000976">
    <property type="term" value="F:transcription cis-regulatory region binding"/>
    <property type="evidence" value="ECO:0007669"/>
    <property type="project" value="TreeGrafter"/>
</dbReference>
<dbReference type="Pfam" id="PF17937">
    <property type="entry name" value="TetR_C_28"/>
    <property type="match status" value="1"/>
</dbReference>
<dbReference type="SUPFAM" id="SSF48498">
    <property type="entry name" value="Tetracyclin repressor-like, C-terminal domain"/>
    <property type="match status" value="1"/>
</dbReference>
<keyword evidence="1 2" id="KW-0238">DNA-binding</keyword>
<sequence>MSEAHSRKKQPALIRRLILDSAVDLARQEGLVGVTVEAVARAAGVTKGGLFHHFPSKQALIQGMFEDVLQKLDAEIDDILEKDDYRPGSFTRAYIETMLSGEEFGLESPWSAIGVATISDPSLGLAWSHWLAARLERHVETDGAPILEVVRLAVDGAWLAHISHGKEGLDVAAIREQLLSLTRG</sequence>
<dbReference type="AlphaFoldDB" id="A0A561R240"/>
<dbReference type="Proteomes" id="UP000320653">
    <property type="component" value="Unassembled WGS sequence"/>
</dbReference>